<dbReference type="AlphaFoldDB" id="A0A1X6MVM4"/>
<evidence type="ECO:0000313" key="3">
    <source>
        <dbReference type="EMBL" id="OSX60389.1"/>
    </source>
</evidence>
<dbReference type="RefSeq" id="XP_024337183.1">
    <property type="nucleotide sequence ID" value="XM_024486145.1"/>
</dbReference>
<dbReference type="SUPFAM" id="SSF53335">
    <property type="entry name" value="S-adenosyl-L-methionine-dependent methyltransferases"/>
    <property type="match status" value="1"/>
</dbReference>
<dbReference type="STRING" id="670580.A0A1X6MVM4"/>
<sequence>MPPPAQARQVEKNSILASVIGKAGAVCTLLGLSLVVFTYRRSLTPLYGSVPTELHLNKVVWIACIIGSFAPTVSISYAAFAAGVLLCLMPNSAYWAAVYTGRMGDPVWGPVVVHIMVLLPVLALGVAIVKALQVSVALHDYQCLHISVSPSSPQTRTKTSSNQSLMRLILLPLIPMLVSTILQPPTLPKPLGEPYLHPAYPLRIISSVRSSYSGVVLVGEVLPPIGDKPALGAVHSLRYLRAGHSLLGGAWIGEAAILGRHDSDPVGLDEAGEPVGDSMYHAFMLQDAARLFEREGGKKRENALVIGLGTGVAASSLIRSNVSTTIVEIDPAVYEAARRFFAFPEPGPGKVFIKDARTWVREHRRERESATRLGDQAGHADETEPNMFDIVLHDVFTGGTMPSHVFTQQFWNDTKALMSSDGILAVNFAGQLDSEPARAIIMTLLSTFDTCRAFCDEVSPDEQAKSEFHNWVFFCSPSSALLTLRAPRSSDYFGSVQRAQILNTLQQREFDLKSLTEDILEEQRDQYILTDARNPLGKWQEKEALSHWRIMREVFPNAVWETY</sequence>
<feature type="transmembrane region" description="Helical" evidence="2">
    <location>
        <begin position="106"/>
        <end position="129"/>
    </location>
</feature>
<keyword evidence="2" id="KW-0812">Transmembrane</keyword>
<dbReference type="Gene3D" id="3.40.50.150">
    <property type="entry name" value="Vaccinia Virus protein VP39"/>
    <property type="match status" value="1"/>
</dbReference>
<dbReference type="PANTHER" id="PTHR43317">
    <property type="entry name" value="THERMOSPERMINE SYNTHASE ACAULIS5"/>
    <property type="match status" value="1"/>
</dbReference>
<reference evidence="3 4" key="1">
    <citation type="submission" date="2017-04" db="EMBL/GenBank/DDBJ databases">
        <title>Genome Sequence of the Model Brown-Rot Fungus Postia placenta SB12.</title>
        <authorList>
            <consortium name="DOE Joint Genome Institute"/>
            <person name="Gaskell J."/>
            <person name="Kersten P."/>
            <person name="Larrondo L.F."/>
            <person name="Canessa P."/>
            <person name="Martinez D."/>
            <person name="Hibbett D."/>
            <person name="Schmoll M."/>
            <person name="Kubicek C.P."/>
            <person name="Martinez A.T."/>
            <person name="Yadav J."/>
            <person name="Master E."/>
            <person name="Magnuson J.K."/>
            <person name="James T."/>
            <person name="Yaver D."/>
            <person name="Berka R."/>
            <person name="Labutti K."/>
            <person name="Lipzen A."/>
            <person name="Aerts A."/>
            <person name="Barry K."/>
            <person name="Henrissat B."/>
            <person name="Blanchette R."/>
            <person name="Grigoriev I."/>
            <person name="Cullen D."/>
        </authorList>
    </citation>
    <scope>NUCLEOTIDE SEQUENCE [LARGE SCALE GENOMIC DNA]</scope>
    <source>
        <strain evidence="3 4">MAD-698-R-SB12</strain>
    </source>
</reference>
<dbReference type="NCBIfam" id="NF037959">
    <property type="entry name" value="MFS_SpdSyn"/>
    <property type="match status" value="1"/>
</dbReference>
<dbReference type="EMBL" id="KZ110600">
    <property type="protein sequence ID" value="OSX60389.1"/>
    <property type="molecule type" value="Genomic_DNA"/>
</dbReference>
<dbReference type="PANTHER" id="PTHR43317:SF1">
    <property type="entry name" value="THERMOSPERMINE SYNTHASE ACAULIS5"/>
    <property type="match status" value="1"/>
</dbReference>
<organism evidence="3 4">
    <name type="scientific">Postia placenta MAD-698-R-SB12</name>
    <dbReference type="NCBI Taxonomy" id="670580"/>
    <lineage>
        <taxon>Eukaryota</taxon>
        <taxon>Fungi</taxon>
        <taxon>Dikarya</taxon>
        <taxon>Basidiomycota</taxon>
        <taxon>Agaricomycotina</taxon>
        <taxon>Agaricomycetes</taxon>
        <taxon>Polyporales</taxon>
        <taxon>Adustoporiaceae</taxon>
        <taxon>Rhodonia</taxon>
    </lineage>
</organism>
<dbReference type="GeneID" id="36331094"/>
<dbReference type="GO" id="GO:0006596">
    <property type="term" value="P:polyamine biosynthetic process"/>
    <property type="evidence" value="ECO:0007669"/>
    <property type="project" value="UniProtKB-KW"/>
</dbReference>
<dbReference type="Proteomes" id="UP000194127">
    <property type="component" value="Unassembled WGS sequence"/>
</dbReference>
<protein>
    <recommendedName>
        <fullName evidence="5">PABS domain-containing protein</fullName>
    </recommendedName>
</protein>
<feature type="transmembrane region" description="Helical" evidence="2">
    <location>
        <begin position="59"/>
        <end position="86"/>
    </location>
</feature>
<keyword evidence="4" id="KW-1185">Reference proteome</keyword>
<accession>A0A1X6MVM4</accession>
<feature type="transmembrane region" description="Helical" evidence="2">
    <location>
        <begin position="15"/>
        <end position="39"/>
    </location>
</feature>
<gene>
    <name evidence="3" type="ORF">POSPLADRAFT_1148154</name>
</gene>
<evidence type="ECO:0008006" key="5">
    <source>
        <dbReference type="Google" id="ProtNLM"/>
    </source>
</evidence>
<keyword evidence="2" id="KW-1133">Transmembrane helix</keyword>
<evidence type="ECO:0000256" key="2">
    <source>
        <dbReference type="SAM" id="Phobius"/>
    </source>
</evidence>
<dbReference type="InterPro" id="IPR029063">
    <property type="entry name" value="SAM-dependent_MTases_sf"/>
</dbReference>
<evidence type="ECO:0000313" key="4">
    <source>
        <dbReference type="Proteomes" id="UP000194127"/>
    </source>
</evidence>
<keyword evidence="1" id="KW-0620">Polyamine biosynthesis</keyword>
<proteinExistence type="predicted"/>
<keyword evidence="2" id="KW-0472">Membrane</keyword>
<evidence type="ECO:0000256" key="1">
    <source>
        <dbReference type="ARBA" id="ARBA00023115"/>
    </source>
</evidence>
<feature type="transmembrane region" description="Helical" evidence="2">
    <location>
        <begin position="165"/>
        <end position="182"/>
    </location>
</feature>
<name>A0A1X6MVM4_9APHY</name>
<dbReference type="OrthoDB" id="2016285at2759"/>